<evidence type="ECO:0000256" key="3">
    <source>
        <dbReference type="ARBA" id="ARBA00023002"/>
    </source>
</evidence>
<proteinExistence type="inferred from homology"/>
<evidence type="ECO:0000259" key="5">
    <source>
        <dbReference type="Pfam" id="PF02558"/>
    </source>
</evidence>
<organism evidence="7 8">
    <name type="scientific">Faecalicoccus acidiformans</name>
    <dbReference type="NCBI Taxonomy" id="915173"/>
    <lineage>
        <taxon>Bacteria</taxon>
        <taxon>Bacillati</taxon>
        <taxon>Bacillota</taxon>
        <taxon>Erysipelotrichia</taxon>
        <taxon>Erysipelotrichales</taxon>
        <taxon>Erysipelotrichaceae</taxon>
        <taxon>Faecalicoccus</taxon>
    </lineage>
</organism>
<dbReference type="InterPro" id="IPR036291">
    <property type="entry name" value="NAD(P)-bd_dom_sf"/>
</dbReference>
<dbReference type="UniPathway" id="UPA00028">
    <property type="reaction ID" value="UER00004"/>
</dbReference>
<protein>
    <recommendedName>
        <fullName evidence="4">2-dehydropantoate 2-reductase</fullName>
        <ecNumber evidence="4">1.1.1.169</ecNumber>
    </recommendedName>
    <alternativeName>
        <fullName evidence="4">Ketopantoate reductase</fullName>
    </alternativeName>
</protein>
<keyword evidence="4" id="KW-0566">Pantothenate biosynthesis</keyword>
<dbReference type="Gene3D" id="3.40.50.720">
    <property type="entry name" value="NAD(P)-binding Rossmann-like Domain"/>
    <property type="match status" value="1"/>
</dbReference>
<feature type="domain" description="Ketopantoate reductase C-terminal" evidence="6">
    <location>
        <begin position="172"/>
        <end position="293"/>
    </location>
</feature>
<dbReference type="NCBIfam" id="TIGR00745">
    <property type="entry name" value="apbA_panE"/>
    <property type="match status" value="1"/>
</dbReference>
<keyword evidence="3 4" id="KW-0560">Oxidoreductase</keyword>
<evidence type="ECO:0000256" key="2">
    <source>
        <dbReference type="ARBA" id="ARBA00022857"/>
    </source>
</evidence>
<evidence type="ECO:0000256" key="1">
    <source>
        <dbReference type="ARBA" id="ARBA00007870"/>
    </source>
</evidence>
<comment type="catalytic activity">
    <reaction evidence="4">
        <text>(R)-pantoate + NADP(+) = 2-dehydropantoate + NADPH + H(+)</text>
        <dbReference type="Rhea" id="RHEA:16233"/>
        <dbReference type="ChEBI" id="CHEBI:11561"/>
        <dbReference type="ChEBI" id="CHEBI:15378"/>
        <dbReference type="ChEBI" id="CHEBI:15980"/>
        <dbReference type="ChEBI" id="CHEBI:57783"/>
        <dbReference type="ChEBI" id="CHEBI:58349"/>
        <dbReference type="EC" id="1.1.1.169"/>
    </reaction>
</comment>
<dbReference type="InterPro" id="IPR013332">
    <property type="entry name" value="KPR_N"/>
</dbReference>
<comment type="caution">
    <text evidence="7">The sequence shown here is derived from an EMBL/GenBank/DDBJ whole genome shotgun (WGS) entry which is preliminary data.</text>
</comment>
<dbReference type="Pfam" id="PF08546">
    <property type="entry name" value="ApbA_C"/>
    <property type="match status" value="1"/>
</dbReference>
<dbReference type="AlphaFoldDB" id="A0A7W8D445"/>
<evidence type="ECO:0000256" key="4">
    <source>
        <dbReference type="RuleBase" id="RU362068"/>
    </source>
</evidence>
<evidence type="ECO:0000259" key="6">
    <source>
        <dbReference type="Pfam" id="PF08546"/>
    </source>
</evidence>
<comment type="function">
    <text evidence="4">Catalyzes the NADPH-dependent reduction of ketopantoate into pantoic acid.</text>
</comment>
<dbReference type="GO" id="GO:0005737">
    <property type="term" value="C:cytoplasm"/>
    <property type="evidence" value="ECO:0007669"/>
    <property type="project" value="TreeGrafter"/>
</dbReference>
<dbReference type="InterPro" id="IPR008927">
    <property type="entry name" value="6-PGluconate_DH-like_C_sf"/>
</dbReference>
<dbReference type="RefSeq" id="WP_183376741.1">
    <property type="nucleotide sequence ID" value="NZ_JACHHD010000019.1"/>
</dbReference>
<feature type="domain" description="Ketopantoate reductase N-terminal" evidence="5">
    <location>
        <begin position="5"/>
        <end position="121"/>
    </location>
</feature>
<dbReference type="GO" id="GO:0015940">
    <property type="term" value="P:pantothenate biosynthetic process"/>
    <property type="evidence" value="ECO:0007669"/>
    <property type="project" value="UniProtKB-UniPathway"/>
</dbReference>
<gene>
    <name evidence="7" type="ORF">HNQ43_001689</name>
</gene>
<comment type="pathway">
    <text evidence="4">Cofactor biosynthesis; (R)-pantothenate biosynthesis; (R)-pantoate from 3-methyl-2-oxobutanoate: step 2/2.</text>
</comment>
<dbReference type="Proteomes" id="UP000521313">
    <property type="component" value="Unassembled WGS sequence"/>
</dbReference>
<reference evidence="7 8" key="1">
    <citation type="submission" date="2020-08" db="EMBL/GenBank/DDBJ databases">
        <title>Genomic Encyclopedia of Type Strains, Phase IV (KMG-IV): sequencing the most valuable type-strain genomes for metagenomic binning, comparative biology and taxonomic classification.</title>
        <authorList>
            <person name="Goeker M."/>
        </authorList>
    </citation>
    <scope>NUCLEOTIDE SEQUENCE [LARGE SCALE GENOMIC DNA]</scope>
    <source>
        <strain evidence="7 8">DSM 26963</strain>
    </source>
</reference>
<accession>A0A7W8D445</accession>
<sequence>MIQKVGIVGRGAIGALYGTLLLEHGCHDVVFIVDPDRKKRYEQQPLEVNGEFPDFQYVTSGESLDLIMICTKYSGLSAAIQEIAPFVNQDTIILSCLNGIRSEEECRKVYGEDAVIRCIVQGMDSTYLNHAVDYSHVGEILFGSETPQQRSKVEDLKQFFSRYSIPYRECEDIVREQWNKLMLNCGINQVCAAHQVGYGGCQDHQPYQAEFVAAMKEVQTVANAKGISLTDQDIQDWIQLVNSLRPEGLPSMAQDILAHRKTELPLFSLTIIPMAKELSIHTPVLEKLCSQILELEKNF</sequence>
<dbReference type="SUPFAM" id="SSF51735">
    <property type="entry name" value="NAD(P)-binding Rossmann-fold domains"/>
    <property type="match status" value="1"/>
</dbReference>
<dbReference type="InterPro" id="IPR013752">
    <property type="entry name" value="KPA_reductase"/>
</dbReference>
<keyword evidence="2 4" id="KW-0521">NADP</keyword>
<dbReference type="Pfam" id="PF02558">
    <property type="entry name" value="ApbA"/>
    <property type="match status" value="1"/>
</dbReference>
<evidence type="ECO:0000313" key="8">
    <source>
        <dbReference type="Proteomes" id="UP000521313"/>
    </source>
</evidence>
<dbReference type="PANTHER" id="PTHR21708">
    <property type="entry name" value="PROBABLE 2-DEHYDROPANTOATE 2-REDUCTASE"/>
    <property type="match status" value="1"/>
</dbReference>
<dbReference type="SUPFAM" id="SSF48179">
    <property type="entry name" value="6-phosphogluconate dehydrogenase C-terminal domain-like"/>
    <property type="match status" value="1"/>
</dbReference>
<dbReference type="GO" id="GO:0008677">
    <property type="term" value="F:2-dehydropantoate 2-reductase activity"/>
    <property type="evidence" value="ECO:0007669"/>
    <property type="project" value="UniProtKB-EC"/>
</dbReference>
<dbReference type="Gene3D" id="1.10.1040.10">
    <property type="entry name" value="N-(1-d-carboxylethyl)-l-norvaline Dehydrogenase, domain 2"/>
    <property type="match status" value="1"/>
</dbReference>
<comment type="similarity">
    <text evidence="1 4">Belongs to the ketopantoate reductase family.</text>
</comment>
<dbReference type="InterPro" id="IPR013328">
    <property type="entry name" value="6PGD_dom2"/>
</dbReference>
<name>A0A7W8D445_9FIRM</name>
<dbReference type="EMBL" id="JACHHD010000019">
    <property type="protein sequence ID" value="MBB5185614.1"/>
    <property type="molecule type" value="Genomic_DNA"/>
</dbReference>
<dbReference type="EC" id="1.1.1.169" evidence="4"/>
<dbReference type="InterPro" id="IPR003710">
    <property type="entry name" value="ApbA"/>
</dbReference>
<dbReference type="InterPro" id="IPR051402">
    <property type="entry name" value="KPR-Related"/>
</dbReference>
<evidence type="ECO:0000313" key="7">
    <source>
        <dbReference type="EMBL" id="MBB5185614.1"/>
    </source>
</evidence>
<dbReference type="PANTHER" id="PTHR21708:SF26">
    <property type="entry name" value="2-DEHYDROPANTOATE 2-REDUCTASE"/>
    <property type="match status" value="1"/>
</dbReference>